<organism evidence="3 4">
    <name type="scientific">Sphingobacterium lactis</name>
    <dbReference type="NCBI Taxonomy" id="797291"/>
    <lineage>
        <taxon>Bacteria</taxon>
        <taxon>Pseudomonadati</taxon>
        <taxon>Bacteroidota</taxon>
        <taxon>Sphingobacteriia</taxon>
        <taxon>Sphingobacteriales</taxon>
        <taxon>Sphingobacteriaceae</taxon>
        <taxon>Sphingobacterium</taxon>
    </lineage>
</organism>
<name>A0A1H5S0D1_9SPHI</name>
<evidence type="ECO:0000313" key="3">
    <source>
        <dbReference type="EMBL" id="SEF44049.1"/>
    </source>
</evidence>
<dbReference type="Proteomes" id="UP000236731">
    <property type="component" value="Unassembled WGS sequence"/>
</dbReference>
<evidence type="ECO:0000256" key="1">
    <source>
        <dbReference type="SAM" id="MobiDB-lite"/>
    </source>
</evidence>
<feature type="transmembrane region" description="Helical" evidence="2">
    <location>
        <begin position="6"/>
        <end position="25"/>
    </location>
</feature>
<evidence type="ECO:0000313" key="4">
    <source>
        <dbReference type="Proteomes" id="UP000236731"/>
    </source>
</evidence>
<feature type="compositionally biased region" description="Polar residues" evidence="1">
    <location>
        <begin position="42"/>
        <end position="53"/>
    </location>
</feature>
<dbReference type="RefSeq" id="WP_103904799.1">
    <property type="nucleotide sequence ID" value="NZ_CP049246.1"/>
</dbReference>
<protein>
    <recommendedName>
        <fullName evidence="5">DUF4834 domain-containing protein</fullName>
    </recommendedName>
</protein>
<dbReference type="OrthoDB" id="799376at2"/>
<keyword evidence="2" id="KW-0812">Transmembrane</keyword>
<feature type="compositionally biased region" description="Basic and acidic residues" evidence="1">
    <location>
        <begin position="69"/>
        <end position="89"/>
    </location>
</feature>
<dbReference type="InterPro" id="IPR032272">
    <property type="entry name" value="DUF4834"/>
</dbReference>
<accession>A0A1H5S0D1</accession>
<keyword evidence="2" id="KW-1133">Transmembrane helix</keyword>
<keyword evidence="2" id="KW-0472">Membrane</keyword>
<feature type="region of interest" description="Disordered" evidence="1">
    <location>
        <begin position="42"/>
        <end position="102"/>
    </location>
</feature>
<reference evidence="4" key="1">
    <citation type="submission" date="2016-10" db="EMBL/GenBank/DDBJ databases">
        <authorList>
            <person name="Varghese N."/>
            <person name="Submissions S."/>
        </authorList>
    </citation>
    <scope>NUCLEOTIDE SEQUENCE [LARGE SCALE GENOMIC DNA]</scope>
    <source>
        <strain evidence="4">DSM 22361</strain>
    </source>
</reference>
<dbReference type="EMBL" id="FNUT01000001">
    <property type="protein sequence ID" value="SEF44049.1"/>
    <property type="molecule type" value="Genomic_DNA"/>
</dbReference>
<proteinExistence type="predicted"/>
<keyword evidence="4" id="KW-1185">Reference proteome</keyword>
<evidence type="ECO:0000256" key="2">
    <source>
        <dbReference type="SAM" id="Phobius"/>
    </source>
</evidence>
<evidence type="ECO:0008006" key="5">
    <source>
        <dbReference type="Google" id="ProtNLM"/>
    </source>
</evidence>
<dbReference type="Pfam" id="PF16118">
    <property type="entry name" value="DUF4834"/>
    <property type="match status" value="1"/>
</dbReference>
<dbReference type="AlphaFoldDB" id="A0A1H5S0D1"/>
<sequence>MTFIYFLISVVLFYYLFKFGMRLLMPFFMRKVAEKIVNGQQGQYANGGPSQQGYGDPFGQFRQTNSTRADGKVRVDYMPPKESKDRKGTETAGEFIDFEEVK</sequence>
<gene>
    <name evidence="3" type="ORF">SAMN05421877_101127</name>
</gene>